<evidence type="ECO:0000313" key="1">
    <source>
        <dbReference type="EMBL" id="KIM36359.1"/>
    </source>
</evidence>
<reference evidence="1 2" key="1">
    <citation type="submission" date="2014-04" db="EMBL/GenBank/DDBJ databases">
        <authorList>
            <consortium name="DOE Joint Genome Institute"/>
            <person name="Kuo A."/>
            <person name="Gay G."/>
            <person name="Dore J."/>
            <person name="Kohler A."/>
            <person name="Nagy L.G."/>
            <person name="Floudas D."/>
            <person name="Copeland A."/>
            <person name="Barry K.W."/>
            <person name="Cichocki N."/>
            <person name="Veneault-Fourrey C."/>
            <person name="LaButti K."/>
            <person name="Lindquist E.A."/>
            <person name="Lipzen A."/>
            <person name="Lundell T."/>
            <person name="Morin E."/>
            <person name="Murat C."/>
            <person name="Sun H."/>
            <person name="Tunlid A."/>
            <person name="Henrissat B."/>
            <person name="Grigoriev I.V."/>
            <person name="Hibbett D.S."/>
            <person name="Martin F."/>
            <person name="Nordberg H.P."/>
            <person name="Cantor M.N."/>
            <person name="Hua S.X."/>
        </authorList>
    </citation>
    <scope>NUCLEOTIDE SEQUENCE [LARGE SCALE GENOMIC DNA]</scope>
    <source>
        <strain evidence="2">h7</strain>
    </source>
</reference>
<organism evidence="1 2">
    <name type="scientific">Hebeloma cylindrosporum</name>
    <dbReference type="NCBI Taxonomy" id="76867"/>
    <lineage>
        <taxon>Eukaryota</taxon>
        <taxon>Fungi</taxon>
        <taxon>Dikarya</taxon>
        <taxon>Basidiomycota</taxon>
        <taxon>Agaricomycotina</taxon>
        <taxon>Agaricomycetes</taxon>
        <taxon>Agaricomycetidae</taxon>
        <taxon>Agaricales</taxon>
        <taxon>Agaricineae</taxon>
        <taxon>Hymenogastraceae</taxon>
        <taxon>Hebeloma</taxon>
    </lineage>
</organism>
<keyword evidence="2" id="KW-1185">Reference proteome</keyword>
<dbReference type="Proteomes" id="UP000053424">
    <property type="component" value="Unassembled WGS sequence"/>
</dbReference>
<name>A0A0C3BW91_HEBCY</name>
<accession>A0A0C3BW91</accession>
<feature type="non-terminal residue" evidence="1">
    <location>
        <position position="110"/>
    </location>
</feature>
<dbReference type="HOGENOM" id="CLU_2176993_0_0_1"/>
<sequence>MSPYAARVRVGPSCAGLGRAILGTGVCHVSRRRIAFTTSPTRYYVIAPPLIEGCGQVNGQPIDSNNEENCMARGAPATGDSMARLGQLSMLSITCYIHPSSSIYEYIVLY</sequence>
<protein>
    <submittedName>
        <fullName evidence="1">Uncharacterized protein</fullName>
    </submittedName>
</protein>
<evidence type="ECO:0000313" key="2">
    <source>
        <dbReference type="Proteomes" id="UP000053424"/>
    </source>
</evidence>
<reference evidence="2" key="2">
    <citation type="submission" date="2015-01" db="EMBL/GenBank/DDBJ databases">
        <title>Evolutionary Origins and Diversification of the Mycorrhizal Mutualists.</title>
        <authorList>
            <consortium name="DOE Joint Genome Institute"/>
            <consortium name="Mycorrhizal Genomics Consortium"/>
            <person name="Kohler A."/>
            <person name="Kuo A."/>
            <person name="Nagy L.G."/>
            <person name="Floudas D."/>
            <person name="Copeland A."/>
            <person name="Barry K.W."/>
            <person name="Cichocki N."/>
            <person name="Veneault-Fourrey C."/>
            <person name="LaButti K."/>
            <person name="Lindquist E.A."/>
            <person name="Lipzen A."/>
            <person name="Lundell T."/>
            <person name="Morin E."/>
            <person name="Murat C."/>
            <person name="Riley R."/>
            <person name="Ohm R."/>
            <person name="Sun H."/>
            <person name="Tunlid A."/>
            <person name="Henrissat B."/>
            <person name="Grigoriev I.V."/>
            <person name="Hibbett D.S."/>
            <person name="Martin F."/>
        </authorList>
    </citation>
    <scope>NUCLEOTIDE SEQUENCE [LARGE SCALE GENOMIC DNA]</scope>
    <source>
        <strain evidence="2">h7</strain>
    </source>
</reference>
<dbReference type="AlphaFoldDB" id="A0A0C3BW91"/>
<proteinExistence type="predicted"/>
<dbReference type="EMBL" id="KN831806">
    <property type="protein sequence ID" value="KIM36359.1"/>
    <property type="molecule type" value="Genomic_DNA"/>
</dbReference>
<gene>
    <name evidence="1" type="ORF">M413DRAFT_449235</name>
</gene>